<sequence length="147" mass="15161">MSSTTSPRADVESAGRDRWTPVRLAGAGLGAVYLLVGVAGFVLTGVTSWSMHHSETLLVFQVNPVHNVAHLGLGAALLVGAVLGTETARGVDRLVGVVFLLLGLVGPFVMGGHADPLALNSPDHALHLGTAAVLLGVVWATRTRRTA</sequence>
<keyword evidence="3" id="KW-1185">Reference proteome</keyword>
<dbReference type="Proteomes" id="UP000321234">
    <property type="component" value="Unassembled WGS sequence"/>
</dbReference>
<dbReference type="OrthoDB" id="572373at2"/>
<evidence type="ECO:0000256" key="1">
    <source>
        <dbReference type="SAM" id="Phobius"/>
    </source>
</evidence>
<protein>
    <submittedName>
        <fullName evidence="2">DUF4383 domain-containing protein</fullName>
    </submittedName>
</protein>
<accession>A0A5C8ZAC0</accession>
<reference evidence="2 3" key="1">
    <citation type="submission" date="2019-07" db="EMBL/GenBank/DDBJ databases">
        <title>Quadrisphaera sp. strain DD2A genome sequencing and assembly.</title>
        <authorList>
            <person name="Kim I."/>
        </authorList>
    </citation>
    <scope>NUCLEOTIDE SEQUENCE [LARGE SCALE GENOMIC DNA]</scope>
    <source>
        <strain evidence="2 3">DD2A</strain>
    </source>
</reference>
<dbReference type="AlphaFoldDB" id="A0A5C8ZAC0"/>
<proteinExistence type="predicted"/>
<feature type="transmembrane region" description="Helical" evidence="1">
    <location>
        <begin position="124"/>
        <end position="141"/>
    </location>
</feature>
<feature type="transmembrane region" description="Helical" evidence="1">
    <location>
        <begin position="21"/>
        <end position="44"/>
    </location>
</feature>
<dbReference type="RefSeq" id="WP_147927435.1">
    <property type="nucleotide sequence ID" value="NZ_VKAC01000010.1"/>
</dbReference>
<evidence type="ECO:0000313" key="2">
    <source>
        <dbReference type="EMBL" id="TXR55045.1"/>
    </source>
</evidence>
<feature type="transmembrane region" description="Helical" evidence="1">
    <location>
        <begin position="64"/>
        <end position="82"/>
    </location>
</feature>
<keyword evidence="1" id="KW-0472">Membrane</keyword>
<dbReference type="EMBL" id="VKAC01000010">
    <property type="protein sequence ID" value="TXR55045.1"/>
    <property type="molecule type" value="Genomic_DNA"/>
</dbReference>
<evidence type="ECO:0000313" key="3">
    <source>
        <dbReference type="Proteomes" id="UP000321234"/>
    </source>
</evidence>
<feature type="transmembrane region" description="Helical" evidence="1">
    <location>
        <begin position="94"/>
        <end position="112"/>
    </location>
</feature>
<comment type="caution">
    <text evidence="2">The sequence shown here is derived from an EMBL/GenBank/DDBJ whole genome shotgun (WGS) entry which is preliminary data.</text>
</comment>
<organism evidence="2 3">
    <name type="scientific">Quadrisphaera setariae</name>
    <dbReference type="NCBI Taxonomy" id="2593304"/>
    <lineage>
        <taxon>Bacteria</taxon>
        <taxon>Bacillati</taxon>
        <taxon>Actinomycetota</taxon>
        <taxon>Actinomycetes</taxon>
        <taxon>Kineosporiales</taxon>
        <taxon>Kineosporiaceae</taxon>
        <taxon>Quadrisphaera</taxon>
    </lineage>
</organism>
<keyword evidence="1" id="KW-1133">Transmembrane helix</keyword>
<name>A0A5C8ZAC0_9ACTN</name>
<keyword evidence="1" id="KW-0812">Transmembrane</keyword>
<dbReference type="Pfam" id="PF14325">
    <property type="entry name" value="DUF4383"/>
    <property type="match status" value="1"/>
</dbReference>
<gene>
    <name evidence="2" type="ORF">FMM08_16215</name>
</gene>